<comment type="similarity">
    <text evidence="2">Belongs to the oligopeptide OPT transporter family.</text>
</comment>
<protein>
    <submittedName>
        <fullName evidence="10">2541_t:CDS:1</fullName>
    </submittedName>
</protein>
<dbReference type="AlphaFoldDB" id="A0A9N9JM67"/>
<dbReference type="Proteomes" id="UP000789759">
    <property type="component" value="Unassembled WGS sequence"/>
</dbReference>
<evidence type="ECO:0000256" key="1">
    <source>
        <dbReference type="ARBA" id="ARBA00004141"/>
    </source>
</evidence>
<dbReference type="EMBL" id="CAJVQA010025820">
    <property type="protein sequence ID" value="CAG8787172.1"/>
    <property type="molecule type" value="Genomic_DNA"/>
</dbReference>
<dbReference type="GO" id="GO:0035673">
    <property type="term" value="F:oligopeptide transmembrane transporter activity"/>
    <property type="evidence" value="ECO:0007669"/>
    <property type="project" value="InterPro"/>
</dbReference>
<dbReference type="OrthoDB" id="2443155at2759"/>
<dbReference type="PANTHER" id="PTHR22601">
    <property type="entry name" value="ISP4 LIKE PROTEIN"/>
    <property type="match status" value="1"/>
</dbReference>
<name>A0A9N9JM67_9GLOM</name>
<evidence type="ECO:0000256" key="4">
    <source>
        <dbReference type="ARBA" id="ARBA00022692"/>
    </source>
</evidence>
<keyword evidence="3" id="KW-0813">Transport</keyword>
<evidence type="ECO:0000256" key="9">
    <source>
        <dbReference type="SAM" id="Phobius"/>
    </source>
</evidence>
<feature type="non-terminal residue" evidence="10">
    <location>
        <position position="90"/>
    </location>
</feature>
<dbReference type="Pfam" id="PF03169">
    <property type="entry name" value="OPT"/>
    <property type="match status" value="1"/>
</dbReference>
<evidence type="ECO:0000256" key="6">
    <source>
        <dbReference type="ARBA" id="ARBA00022927"/>
    </source>
</evidence>
<keyword evidence="5" id="KW-0571">Peptide transport</keyword>
<keyword evidence="4 9" id="KW-0812">Transmembrane</keyword>
<organism evidence="10 11">
    <name type="scientific">Cetraspora pellucida</name>
    <dbReference type="NCBI Taxonomy" id="1433469"/>
    <lineage>
        <taxon>Eukaryota</taxon>
        <taxon>Fungi</taxon>
        <taxon>Fungi incertae sedis</taxon>
        <taxon>Mucoromycota</taxon>
        <taxon>Glomeromycotina</taxon>
        <taxon>Glomeromycetes</taxon>
        <taxon>Diversisporales</taxon>
        <taxon>Gigasporaceae</taxon>
        <taxon>Cetraspora</taxon>
    </lineage>
</organism>
<evidence type="ECO:0000256" key="8">
    <source>
        <dbReference type="ARBA" id="ARBA00023136"/>
    </source>
</evidence>
<keyword evidence="8 9" id="KW-0472">Membrane</keyword>
<evidence type="ECO:0000256" key="2">
    <source>
        <dbReference type="ARBA" id="ARBA00008807"/>
    </source>
</evidence>
<feature type="transmembrane region" description="Helical" evidence="9">
    <location>
        <begin position="44"/>
        <end position="62"/>
    </location>
</feature>
<dbReference type="GO" id="GO:0015031">
    <property type="term" value="P:protein transport"/>
    <property type="evidence" value="ECO:0007669"/>
    <property type="project" value="UniProtKB-KW"/>
</dbReference>
<sequence>MLIIAIILCYTTNANLPWWALLLTVAIAIIMVLPIGIIQAISNWSIGLNVIVELVCGFLLPGNPIGNVYFKTYGYVSLFQCLLFVQDLKL</sequence>
<feature type="transmembrane region" description="Helical" evidence="9">
    <location>
        <begin position="18"/>
        <end position="37"/>
    </location>
</feature>
<evidence type="ECO:0000313" key="11">
    <source>
        <dbReference type="Proteomes" id="UP000789759"/>
    </source>
</evidence>
<evidence type="ECO:0000256" key="7">
    <source>
        <dbReference type="ARBA" id="ARBA00022989"/>
    </source>
</evidence>
<keyword evidence="11" id="KW-1185">Reference proteome</keyword>
<accession>A0A9N9JM67</accession>
<proteinExistence type="inferred from homology"/>
<comment type="caution">
    <text evidence="10">The sequence shown here is derived from an EMBL/GenBank/DDBJ whole genome shotgun (WGS) entry which is preliminary data.</text>
</comment>
<keyword evidence="6" id="KW-0653">Protein transport</keyword>
<comment type="subcellular location">
    <subcellularLocation>
        <location evidence="1">Membrane</location>
        <topology evidence="1">Multi-pass membrane protein</topology>
    </subcellularLocation>
</comment>
<evidence type="ECO:0000313" key="10">
    <source>
        <dbReference type="EMBL" id="CAG8787172.1"/>
    </source>
</evidence>
<gene>
    <name evidence="10" type="ORF">CPELLU_LOCUS16771</name>
</gene>
<reference evidence="10" key="1">
    <citation type="submission" date="2021-06" db="EMBL/GenBank/DDBJ databases">
        <authorList>
            <person name="Kallberg Y."/>
            <person name="Tangrot J."/>
            <person name="Rosling A."/>
        </authorList>
    </citation>
    <scope>NUCLEOTIDE SEQUENCE</scope>
    <source>
        <strain evidence="10">FL966</strain>
    </source>
</reference>
<evidence type="ECO:0000256" key="3">
    <source>
        <dbReference type="ARBA" id="ARBA00022448"/>
    </source>
</evidence>
<dbReference type="GO" id="GO:0016020">
    <property type="term" value="C:membrane"/>
    <property type="evidence" value="ECO:0007669"/>
    <property type="project" value="UniProtKB-SubCell"/>
</dbReference>
<evidence type="ECO:0000256" key="5">
    <source>
        <dbReference type="ARBA" id="ARBA00022856"/>
    </source>
</evidence>
<keyword evidence="7 9" id="KW-1133">Transmembrane helix</keyword>
<dbReference type="InterPro" id="IPR004813">
    <property type="entry name" value="OPT"/>
</dbReference>
<dbReference type="InterPro" id="IPR004648">
    <property type="entry name" value="Oligpept_transpt"/>
</dbReference>
<feature type="non-terminal residue" evidence="10">
    <location>
        <position position="1"/>
    </location>
</feature>